<feature type="region of interest" description="Disordered" evidence="1">
    <location>
        <begin position="2430"/>
        <end position="2487"/>
    </location>
</feature>
<dbReference type="Gene3D" id="1.25.10.10">
    <property type="entry name" value="Leucine-rich Repeat Variant"/>
    <property type="match status" value="1"/>
</dbReference>
<feature type="compositionally biased region" description="Low complexity" evidence="1">
    <location>
        <begin position="2068"/>
        <end position="2095"/>
    </location>
</feature>
<dbReference type="InterPro" id="IPR024372">
    <property type="entry name" value="Ecm29_N"/>
</dbReference>
<dbReference type="InterPro" id="IPR016024">
    <property type="entry name" value="ARM-type_fold"/>
</dbReference>
<accession>A0A074ZSW7</accession>
<dbReference type="GO" id="GO:0043248">
    <property type="term" value="P:proteasome assembly"/>
    <property type="evidence" value="ECO:0007669"/>
    <property type="project" value="InterPro"/>
</dbReference>
<dbReference type="SUPFAM" id="SSF48371">
    <property type="entry name" value="ARM repeat"/>
    <property type="match status" value="2"/>
</dbReference>
<feature type="region of interest" description="Disordered" evidence="1">
    <location>
        <begin position="1321"/>
        <end position="1340"/>
    </location>
</feature>
<evidence type="ECO:0000259" key="2">
    <source>
        <dbReference type="Pfam" id="PF13001"/>
    </source>
</evidence>
<feature type="compositionally biased region" description="Low complexity" evidence="1">
    <location>
        <begin position="1113"/>
        <end position="1129"/>
    </location>
</feature>
<sequence length="2795" mass="301289">MIRRPFSRVTLMDFEILYGAFVRPPLEYANQVVYSGRTKDVTLTERVQRGATRMVAGLKSVDYETRRAMLDLFPLKYRRLRGDLMLTYTLFEQGLVNMFFNVDPENTRRGLSERQPLTDKKKVTRCHRAAGPDDLPPALFKDGGGFLSQCLSSLFGFIWKKETVPDNWGESIVVPLFKKGTRSERSNHRGVSLTPVVIRLLASLILRRLMAAREVLTRENQAGFRPGRGCVNHIFTLRQVLGQRHMYRRPTILLFPDFIGAFDSADRSALLTTLAQQGEDIDRLALRISLADDDEQFEKVVQKSLVCILKYLAIYEEHRKKLMELLGDVTRRLKCRPNIQIPVHELFVTYNDSSNLVFLINFSHMYIRLGYPRLPFLQQVKLLPVLFASLTDGKPVCQRDAVQRLVRFDGTEAVIPDGFNAYDLSRVVHDRFSTITSAEELEKYKVGVIQFYSRHFFPAEESIIPILFGYGDTRHSVVSAAAKELRTLSMLVDWEDEILLSRILTWYLGRRREFDPKGRNEPRRPLSATMRIKLGHYLLRSRITLPGLLAPGLVEAALLALEAGAHSQPPPPPPLAVANNNGSYAHPPTQGLPNGSEVVHTCEGSCGHHLPAARPDEVTDNSSAANLQPTHRSATLTTSIAQRKRLAEHGLDLLAHLINNVSTLSGPASVAALRCLINFVYERSSDELTVTKARGFELLSQFLSRDPHYLLKDPAQLPRLFDVLSEENPSELKMAAANCLRRLAVTFQDAQRQNHPALRAQLGKLERLLYENIEKPDPLCRSVAVNFAGLIYPSDHIPTRYLILQALGDKDPNVRREACMAFEQFLDPNIIHDIVYGRVKLPSFVEFVNHDTQHSRKNPFVEVERLIPVVQFIRLCLLATRGGLTPAQEAGLTYETEDEVRYLVNQTVRYFLSAGSAGPGSIQTPSGPAGGPSATTSPTAGPLSSTSSTSNTTSHQINPEQAKRSIDTYFRLIQVVIFTRSQNTKESPNFPNYLEEVLVGNTKELITCNKQLFDRMNSVLLATPRGANCRHACASVYSVVVMATETPTQALQTAKNMLAAIPTPGSHQQQHIDGESSHAVQGMFMGAAYLLERLFTRYVAIQGAADASRQDQSTGTVAASSTTGSSGPTRKSKKEKHQQQQQGQQQQEQKQLRADIIAAIEQMTAVLIVVCVYRFITVAFHLISATFLVKPSCLFHNVLATTTTKEKRSTNDSGFYVNSSIAQATVAAILEALMIVTRAGCLSHLPAGSLPIPGGATPNLVSSKAAMVHRIAVYLPSASTYGTGVGSGSGELAGAITGQQHVAQAALRALAACCMGEGTERVPESGGKGSVNPKESDTHVTSHPHTIAILKLITDTAEINDPSLHLAVGIAIADCLLGPASPLKRHWYERVYPLVVVPKAIEAAVASPTGVWLAKHLEGLLTHRPGQVQARPATLAAAFWTLALVRRIGPLPNALLSDRLIIDLLEEKDESVQCVAVATLGQIYDRSSEEVRAELVANLTRAIVGSGKRQGSPVYSELCNLAQQIGRPDLALSLIVLAIAPPPNTRALAGSNAATNVGCCLAASVTYAGLVRRLGRALAPALPRLVPRIFVRRFDHARPKLRQAVENVWIGLVSYASSLVAPSSSAAANSSSSIGLAYSQAASSSSSSTVGPTSQQQQSSGLCSSGSLHGLSSEMIEAHFNAIICEIKTQLGFNTVSVTTGGTSGASPGQQSSSDASTPASGPSTTNRAGITGTQSACLRDACCLAIANLTHHPSADRRLAGHLPALLSGLLGLCDEYGTTGSSISEHTSSGLTPPEEAAIAVQKLVIRVLENPCSREAAAGLLPGLLPVIIDRAPWSLTSVSEPDPVKGAGRASHLPSESRRLALELLLAAARTARPSALRPALPQLVLAGLHTMSSVHPSLVASLMRQPIHHLHQLHATTTSTGVSTGASAITVANSMASSLLPTCATNNKEIQMAEVLRLCVRLIDDVCLSRLIVPFTELIRAGGGAGTVTVGASNSGGGGRLTGTREAASVATAACVFISHLAAANASAMAASAAFNRANVCCARCSVFGPGSANEPEHIGNESPSGSPHHPLHPSPCNSTHSSPPSSVLGPTPPTPPSCGPLDSTPASVHESDGHPAPHRCCRGVSQKHGTSLLQTSPVRAAVPGTGTASSRNIVVGAANPVSGGGGFASLVPHTGKLLAALLSALPGACRNWDSAGKAVQVEMARTLASLLRFAKETSVAKLFNRVRTWYLHPEPVTCTTGSSSLSVNHWACARVLHAVAHHCPDLLYAHAGITLPLIFLNRQPEPEGSNSVDTKVDYTLAHSLDANNSTTTTTRDTDTTDDFEPLRPLWQETWEELLAKIPTTTASSCTGQLFWQSNPATALKLFSSSSCSVVTSFLHSPLLEHCTQLIRDALLDCPSWTVHTQAALAVLHLAAQLIGQPVSNSTTNRARTEQQRPCPAGSENEPIGLSEDAAPTAGGGTTETAEQDEEETAGGKAKGIGDDHEWTVHAWLSLVQLIAQGLTNSKPWPGKTCLLRAGRLLAVYARERGLASAPSHEAVVQQLWCALVRETRVKRAEAIGPGYRAEAFLSLASFAEASSKDALRIDDVGVAEQNTADGESVDRLSSLFLLIVPQWSKRGKHGDHAKTLVLNTELSDSELELAVRAVGILWPMRRIDEHLKRFAETIQLLNFVLSHSSRRVQAASLASVLGIMAKLTPEQSSQLVVSVEKTGKPLVELELKDLLVRIKQAAENPKSQLLREHALGCVATLLRHPAFLSLCRDQVTQILRSFSNDVVASLRDCSADLLKSL</sequence>
<evidence type="ECO:0000313" key="4">
    <source>
        <dbReference type="Proteomes" id="UP000054324"/>
    </source>
</evidence>
<evidence type="ECO:0000256" key="1">
    <source>
        <dbReference type="SAM" id="MobiDB-lite"/>
    </source>
</evidence>
<feature type="compositionally biased region" description="Polar residues" evidence="1">
    <location>
        <begin position="1719"/>
        <end position="1729"/>
    </location>
</feature>
<dbReference type="Pfam" id="PF13001">
    <property type="entry name" value="ECM29_N"/>
    <property type="match status" value="2"/>
</dbReference>
<name>A0A074ZSW7_OPIVI</name>
<dbReference type="CTD" id="20320455"/>
<feature type="region of interest" description="Disordered" evidence="1">
    <location>
        <begin position="1110"/>
        <end position="1147"/>
    </location>
</feature>
<feature type="region of interest" description="Disordered" evidence="1">
    <location>
        <begin position="2060"/>
        <end position="2129"/>
    </location>
</feature>
<dbReference type="Proteomes" id="UP000054324">
    <property type="component" value="Unassembled WGS sequence"/>
</dbReference>
<evidence type="ECO:0000313" key="3">
    <source>
        <dbReference type="EMBL" id="KER26480.1"/>
    </source>
</evidence>
<dbReference type="InterPro" id="IPR011989">
    <property type="entry name" value="ARM-like"/>
</dbReference>
<organism evidence="3 4">
    <name type="scientific">Opisthorchis viverrini</name>
    <name type="common">Southeast Asian liver fluke</name>
    <dbReference type="NCBI Taxonomy" id="6198"/>
    <lineage>
        <taxon>Eukaryota</taxon>
        <taxon>Metazoa</taxon>
        <taxon>Spiralia</taxon>
        <taxon>Lophotrochozoa</taxon>
        <taxon>Platyhelminthes</taxon>
        <taxon>Trematoda</taxon>
        <taxon>Digenea</taxon>
        <taxon>Opisthorchiida</taxon>
        <taxon>Opisthorchiata</taxon>
        <taxon>Opisthorchiidae</taxon>
        <taxon>Opisthorchis</taxon>
    </lineage>
</organism>
<dbReference type="OrthoDB" id="16066at2759"/>
<feature type="region of interest" description="Disordered" evidence="1">
    <location>
        <begin position="1701"/>
        <end position="1729"/>
    </location>
</feature>
<keyword evidence="4" id="KW-1185">Reference proteome</keyword>
<feature type="region of interest" description="Disordered" evidence="1">
    <location>
        <begin position="919"/>
        <end position="960"/>
    </location>
</feature>
<dbReference type="GO" id="GO:0060090">
    <property type="term" value="F:molecular adaptor activity"/>
    <property type="evidence" value="ECO:0007669"/>
    <property type="project" value="InterPro"/>
</dbReference>
<feature type="compositionally biased region" description="Low complexity" evidence="1">
    <location>
        <begin position="924"/>
        <end position="954"/>
    </location>
</feature>
<dbReference type="CDD" id="cd01650">
    <property type="entry name" value="RT_nLTR_like"/>
    <property type="match status" value="1"/>
</dbReference>
<feature type="region of interest" description="Disordered" evidence="1">
    <location>
        <begin position="565"/>
        <end position="588"/>
    </location>
</feature>
<gene>
    <name evidence="3" type="ORF">T265_06273</name>
</gene>
<dbReference type="STRING" id="6198.A0A074ZSW7"/>
<reference evidence="3 4" key="1">
    <citation type="submission" date="2013-11" db="EMBL/GenBank/DDBJ databases">
        <title>Opisthorchis viverrini - life in the bile duct.</title>
        <authorList>
            <person name="Young N.D."/>
            <person name="Nagarajan N."/>
            <person name="Lin S.J."/>
            <person name="Korhonen P.K."/>
            <person name="Jex A.R."/>
            <person name="Hall R.S."/>
            <person name="Safavi-Hemami H."/>
            <person name="Kaewkong W."/>
            <person name="Bertrand D."/>
            <person name="Gao S."/>
            <person name="Seet Q."/>
            <person name="Wongkham S."/>
            <person name="Teh B.T."/>
            <person name="Wongkham C."/>
            <person name="Intapan P.M."/>
            <person name="Maleewong W."/>
            <person name="Yang X."/>
            <person name="Hu M."/>
            <person name="Wang Z."/>
            <person name="Hofmann A."/>
            <person name="Sternberg P.W."/>
            <person name="Tan P."/>
            <person name="Wang J."/>
            <person name="Gasser R.B."/>
        </authorList>
    </citation>
    <scope>NUCLEOTIDE SEQUENCE [LARGE SCALE GENOMIC DNA]</scope>
</reference>
<dbReference type="PANTHER" id="PTHR19446">
    <property type="entry name" value="REVERSE TRANSCRIPTASES"/>
    <property type="match status" value="1"/>
</dbReference>
<dbReference type="KEGG" id="ovi:T265_06273"/>
<feature type="region of interest" description="Disordered" evidence="1">
    <location>
        <begin position="613"/>
        <end position="634"/>
    </location>
</feature>
<dbReference type="RefSeq" id="XP_009169757.1">
    <property type="nucleotide sequence ID" value="XM_009171493.1"/>
</dbReference>
<protein>
    <recommendedName>
        <fullName evidence="2">Proteasome component Ecm29 N-terminal domain-containing protein</fullName>
    </recommendedName>
</protein>
<dbReference type="EMBL" id="KL596746">
    <property type="protein sequence ID" value="KER26480.1"/>
    <property type="molecule type" value="Genomic_DNA"/>
</dbReference>
<feature type="compositionally biased region" description="Low complexity" evidence="1">
    <location>
        <begin position="1701"/>
        <end position="1718"/>
    </location>
</feature>
<dbReference type="GeneID" id="20320455"/>
<feature type="domain" description="Proteasome component Ecm29 N-terminal" evidence="2">
    <location>
        <begin position="281"/>
        <end position="402"/>
    </location>
</feature>
<feature type="domain" description="Proteasome component Ecm29 N-terminal" evidence="2">
    <location>
        <begin position="416"/>
        <end position="806"/>
    </location>
</feature>
<proteinExistence type="predicted"/>
<feature type="compositionally biased region" description="Polar residues" evidence="1">
    <location>
        <begin position="620"/>
        <end position="634"/>
    </location>
</feature>